<proteinExistence type="inferred from homology"/>
<evidence type="ECO:0000259" key="4">
    <source>
        <dbReference type="Pfam" id="PF08386"/>
    </source>
</evidence>
<dbReference type="InterPro" id="IPR029058">
    <property type="entry name" value="AB_hydrolase_fold"/>
</dbReference>
<name>A0ABN1C5F2_SACER</name>
<keyword evidence="3" id="KW-0732">Signal</keyword>
<dbReference type="EMBL" id="BAAAGS010000004">
    <property type="protein sequence ID" value="GAA0512190.1"/>
    <property type="molecule type" value="Genomic_DNA"/>
</dbReference>
<evidence type="ECO:0000256" key="3">
    <source>
        <dbReference type="SAM" id="SignalP"/>
    </source>
</evidence>
<dbReference type="InterPro" id="IPR051601">
    <property type="entry name" value="Serine_prot/Carboxylest_S33"/>
</dbReference>
<comment type="caution">
    <text evidence="5">The sequence shown here is derived from an EMBL/GenBank/DDBJ whole genome shotgun (WGS) entry which is preliminary data.</text>
</comment>
<accession>A0ABN1C5F2</accession>
<feature type="chain" id="PRO_5046728547" evidence="3">
    <location>
        <begin position="28"/>
        <end position="493"/>
    </location>
</feature>
<evidence type="ECO:0000313" key="6">
    <source>
        <dbReference type="Proteomes" id="UP001500729"/>
    </source>
</evidence>
<gene>
    <name evidence="5" type="ORF">GCM10009533_08770</name>
</gene>
<dbReference type="Gene3D" id="3.40.50.1820">
    <property type="entry name" value="alpha/beta hydrolase"/>
    <property type="match status" value="1"/>
</dbReference>
<dbReference type="Pfam" id="PF08386">
    <property type="entry name" value="Abhydrolase_4"/>
    <property type="match status" value="1"/>
</dbReference>
<dbReference type="GO" id="GO:0016787">
    <property type="term" value="F:hydrolase activity"/>
    <property type="evidence" value="ECO:0007669"/>
    <property type="project" value="UniProtKB-KW"/>
</dbReference>
<organism evidence="5 6">
    <name type="scientific">Saccharopolyspora erythraea</name>
    <name type="common">Streptomyces erythraeus</name>
    <dbReference type="NCBI Taxonomy" id="1836"/>
    <lineage>
        <taxon>Bacteria</taxon>
        <taxon>Bacillati</taxon>
        <taxon>Actinomycetota</taxon>
        <taxon>Actinomycetes</taxon>
        <taxon>Pseudonocardiales</taxon>
        <taxon>Pseudonocardiaceae</taxon>
        <taxon>Saccharopolyspora</taxon>
    </lineage>
</organism>
<sequence length="493" mass="53154">MRKRRTPALGALLALAAVTASAAPALAAPAAGAPAPQTAVDWQPCEQNPQVQCATMRVPVDWSQPDGASITIPLARQPAADPAARIGTLVHMPGGPGGSGVAEIVGGSRFSPEVAARFDIVSFDPRGVGLPDQVKCDAGLVEQPPPLVSDDPRHFEVVRDYNKRLGESCRELTGPLLDHVDTVSVARDIDALRAALGEERISLYGISYGTQTGQAYAENFPTRVRALLLDSVFDHNLSPREFLTTQAATAEDSFAEFVRWCESEERCALHGQDVGAFFDGLYARAERGELTDPQDPSKPLTPERLTQLTVSALYEPMWEQLAERLRSFSEQTGPVAVAEPRTLPSALPMVCSDQQFRVGSAEEYAELWKAQRENAPHVRFGVGAAALHCVDFPVRSGNPPHDPDLGSAPPVLIMNALHDPATGYNWAKNVNAQIEQSTLLTYDGWGHGVYSRSECTTRAADRYLIDLRMPPEGAHCPAVPPKPLPQAATVGPW</sequence>
<dbReference type="InterPro" id="IPR013595">
    <property type="entry name" value="Pept_S33_TAP-like_C"/>
</dbReference>
<keyword evidence="6" id="KW-1185">Reference proteome</keyword>
<dbReference type="Proteomes" id="UP001500729">
    <property type="component" value="Unassembled WGS sequence"/>
</dbReference>
<comment type="similarity">
    <text evidence="1">Belongs to the peptidase S33 family.</text>
</comment>
<dbReference type="SUPFAM" id="SSF53474">
    <property type="entry name" value="alpha/beta-Hydrolases"/>
    <property type="match status" value="1"/>
</dbReference>
<evidence type="ECO:0000256" key="2">
    <source>
        <dbReference type="ARBA" id="ARBA00022801"/>
    </source>
</evidence>
<dbReference type="PANTHER" id="PTHR43248:SF30">
    <property type="entry name" value="AB HYDROLASE-1 DOMAIN-CONTAINING PROTEIN"/>
    <property type="match status" value="1"/>
</dbReference>
<evidence type="ECO:0000256" key="1">
    <source>
        <dbReference type="ARBA" id="ARBA00010088"/>
    </source>
</evidence>
<protein>
    <submittedName>
        <fullName evidence="5">Alpha/beta hydrolase</fullName>
    </submittedName>
</protein>
<feature type="domain" description="Peptidase S33 tripeptidyl aminopeptidase-like C-terminal" evidence="4">
    <location>
        <begin position="386"/>
        <end position="476"/>
    </location>
</feature>
<dbReference type="RefSeq" id="WP_009948068.1">
    <property type="nucleotide sequence ID" value="NZ_BAAAGS010000004.1"/>
</dbReference>
<feature type="signal peptide" evidence="3">
    <location>
        <begin position="1"/>
        <end position="27"/>
    </location>
</feature>
<evidence type="ECO:0000313" key="5">
    <source>
        <dbReference type="EMBL" id="GAA0512190.1"/>
    </source>
</evidence>
<dbReference type="PANTHER" id="PTHR43248">
    <property type="entry name" value="2-SUCCINYL-6-HYDROXY-2,4-CYCLOHEXADIENE-1-CARBOXYLATE SYNTHASE"/>
    <property type="match status" value="1"/>
</dbReference>
<keyword evidence="2 5" id="KW-0378">Hydrolase</keyword>
<reference evidence="5 6" key="1">
    <citation type="journal article" date="2019" name="Int. J. Syst. Evol. Microbiol.">
        <title>The Global Catalogue of Microorganisms (GCM) 10K type strain sequencing project: providing services to taxonomists for standard genome sequencing and annotation.</title>
        <authorList>
            <consortium name="The Broad Institute Genomics Platform"/>
            <consortium name="The Broad Institute Genome Sequencing Center for Infectious Disease"/>
            <person name="Wu L."/>
            <person name="Ma J."/>
        </authorList>
    </citation>
    <scope>NUCLEOTIDE SEQUENCE [LARGE SCALE GENOMIC DNA]</scope>
    <source>
        <strain evidence="5 6">JCM 10303</strain>
    </source>
</reference>